<keyword evidence="5" id="KW-1185">Reference proteome</keyword>
<dbReference type="PANTHER" id="PTHR32089">
    <property type="entry name" value="METHYL-ACCEPTING CHEMOTAXIS PROTEIN MCPB"/>
    <property type="match status" value="1"/>
</dbReference>
<dbReference type="EMBL" id="JAAGBB010000014">
    <property type="protein sequence ID" value="MBR0665370.1"/>
    <property type="molecule type" value="Genomic_DNA"/>
</dbReference>
<accession>A0ABS5EZM2</accession>
<evidence type="ECO:0000259" key="3">
    <source>
        <dbReference type="PROSITE" id="PS50111"/>
    </source>
</evidence>
<name>A0ABS5EZM2_9PROT</name>
<dbReference type="Gene3D" id="1.10.287.950">
    <property type="entry name" value="Methyl-accepting chemotaxis protein"/>
    <property type="match status" value="1"/>
</dbReference>
<dbReference type="PROSITE" id="PS50111">
    <property type="entry name" value="CHEMOTAXIS_TRANSDUC_2"/>
    <property type="match status" value="1"/>
</dbReference>
<comment type="caution">
    <text evidence="4">The sequence shown here is derived from an EMBL/GenBank/DDBJ whole genome shotgun (WGS) entry which is preliminary data.</text>
</comment>
<gene>
    <name evidence="4" type="ORF">GXW71_13480</name>
</gene>
<reference evidence="5" key="1">
    <citation type="journal article" date="2021" name="Syst. Appl. Microbiol.">
        <title>Roseomonas hellenica sp. nov., isolated from roots of wild-growing Alkanna tinctoria.</title>
        <authorList>
            <person name="Rat A."/>
            <person name="Naranjo H.D."/>
            <person name="Lebbe L."/>
            <person name="Cnockaert M."/>
            <person name="Krigas N."/>
            <person name="Grigoriadou K."/>
            <person name="Maloupa E."/>
            <person name="Willems A."/>
        </authorList>
    </citation>
    <scope>NUCLEOTIDE SEQUENCE [LARGE SCALE GENOMIC DNA]</scope>
    <source>
        <strain evidence="5">LMG 31523</strain>
    </source>
</reference>
<dbReference type="InterPro" id="IPR004089">
    <property type="entry name" value="MCPsignal_dom"/>
</dbReference>
<evidence type="ECO:0000313" key="4">
    <source>
        <dbReference type="EMBL" id="MBR0665370.1"/>
    </source>
</evidence>
<keyword evidence="1 2" id="KW-0807">Transducer</keyword>
<dbReference type="Proteomes" id="UP001196870">
    <property type="component" value="Unassembled WGS sequence"/>
</dbReference>
<feature type="domain" description="Methyl-accepting transducer" evidence="3">
    <location>
        <begin position="16"/>
        <end position="266"/>
    </location>
</feature>
<sequence>MSSEPSPTALAAAAQGIGSVSVETADVAAIVESLTAAMARRASSAVSLSREAAAIAAASTSIAEGSERADRLMIEARAASDGLAQDAGTAAAAAGRVVAAASGQRQRCEELDRSLVDVSAVAQSIDGIARQTNLLALNATIEAARAGEAGKGFAVVAGEVKALAEGARNAAARIAQTVVLLREVAADLAKAAAGNLREAEAASAAGERIRSGADALSGRCAEAAGDIARIAADARRTGEAVAAMGATCEADGVETGEAASALARAAERCERLRALGEKAMEGLAESGIETPDTPFITAAKTAAAEIGAALEAAIAAGEISEAALFDATYRPIPGTDPQQMMAPCTALTDRLLPAIQEPLLALDPRVVFAAAVDRNGYLPTHNTKFSQRQRPGETAWNTANARNRRIFADRVGLAAAESTRPFLLQAYRRDMGGGVFALMKDCSAPITVRGRHWGGLRLAYRAE</sequence>
<evidence type="ECO:0000256" key="2">
    <source>
        <dbReference type="PROSITE-ProRule" id="PRU00284"/>
    </source>
</evidence>
<dbReference type="RefSeq" id="WP_211853037.1">
    <property type="nucleotide sequence ID" value="NZ_JAAGBB010000014.1"/>
</dbReference>
<evidence type="ECO:0000313" key="5">
    <source>
        <dbReference type="Proteomes" id="UP001196870"/>
    </source>
</evidence>
<dbReference type="SMART" id="SM00283">
    <property type="entry name" value="MA"/>
    <property type="match status" value="1"/>
</dbReference>
<evidence type="ECO:0000256" key="1">
    <source>
        <dbReference type="ARBA" id="ARBA00023224"/>
    </source>
</evidence>
<dbReference type="PANTHER" id="PTHR32089:SF112">
    <property type="entry name" value="LYSOZYME-LIKE PROTEIN-RELATED"/>
    <property type="match status" value="1"/>
</dbReference>
<protein>
    <submittedName>
        <fullName evidence="4">Methyl-accepting chemotaxis protein</fullName>
    </submittedName>
</protein>
<proteinExistence type="predicted"/>
<dbReference type="SUPFAM" id="SSF58104">
    <property type="entry name" value="Methyl-accepting chemotaxis protein (MCP) signaling domain"/>
    <property type="match status" value="1"/>
</dbReference>
<dbReference type="Pfam" id="PF00015">
    <property type="entry name" value="MCPsignal"/>
    <property type="match status" value="1"/>
</dbReference>
<organism evidence="4 5">
    <name type="scientific">Plastoroseomonas hellenica</name>
    <dbReference type="NCBI Taxonomy" id="2687306"/>
    <lineage>
        <taxon>Bacteria</taxon>
        <taxon>Pseudomonadati</taxon>
        <taxon>Pseudomonadota</taxon>
        <taxon>Alphaproteobacteria</taxon>
        <taxon>Acetobacterales</taxon>
        <taxon>Acetobacteraceae</taxon>
        <taxon>Plastoroseomonas</taxon>
    </lineage>
</organism>